<comment type="caution">
    <text evidence="2">The sequence shown here is derived from an EMBL/GenBank/DDBJ whole genome shotgun (WGS) entry which is preliminary data.</text>
</comment>
<organism evidence="2 3">
    <name type="scientific">Trypanosoma cruzi marinkellei</name>
    <dbReference type="NCBI Taxonomy" id="85056"/>
    <lineage>
        <taxon>Eukaryota</taxon>
        <taxon>Discoba</taxon>
        <taxon>Euglenozoa</taxon>
        <taxon>Kinetoplastea</taxon>
        <taxon>Metakinetoplastina</taxon>
        <taxon>Trypanosomatida</taxon>
        <taxon>Trypanosomatidae</taxon>
        <taxon>Trypanosoma</taxon>
        <taxon>Schizotrypanum</taxon>
    </lineage>
</organism>
<dbReference type="Proteomes" id="UP000007350">
    <property type="component" value="Unassembled WGS sequence"/>
</dbReference>
<feature type="compositionally biased region" description="Basic and acidic residues" evidence="1">
    <location>
        <begin position="156"/>
        <end position="185"/>
    </location>
</feature>
<evidence type="ECO:0000256" key="1">
    <source>
        <dbReference type="SAM" id="MobiDB-lite"/>
    </source>
</evidence>
<dbReference type="EMBL" id="AHKC01009293">
    <property type="protein sequence ID" value="EKF33350.1"/>
    <property type="molecule type" value="Genomic_DNA"/>
</dbReference>
<proteinExistence type="predicted"/>
<name>K2N1K2_TRYCR</name>
<dbReference type="OrthoDB" id="250876at2759"/>
<keyword evidence="3" id="KW-1185">Reference proteome</keyword>
<feature type="region of interest" description="Disordered" evidence="1">
    <location>
        <begin position="156"/>
        <end position="295"/>
    </location>
</feature>
<accession>K2N1K2</accession>
<evidence type="ECO:0000313" key="2">
    <source>
        <dbReference type="EMBL" id="EKF33350.1"/>
    </source>
</evidence>
<sequence length="416" mass="47238">MLRTVLILGRVAGTRRRKLHVGLRGVRATKQLQTLHKRLRENEAERAFMQKIREDRNRREKIIAKALRQALAKKEREESKLLRQYEANKVKAAEELRKLKEKQEASPAVAAPQIQKPVRVLCAKKAELSKEEIEQRRAKEREAEKAFFEMVENLRKRRESEMRAEKEFEKQIKARMASVEKKESGLGRSSESPAVPSATEEPADTVAAQEVNAASIQATELKEVAEKTEDTTLKEMEEQSELNVALEEPSRVVSTKVLQEQQKRPSIGKEKKKKTLQTKQEQPKPREKRSKKIQVTDHVPATSQMTVENPADYVPSVSDHVYPPVFQQPTHAVSLTGFNEPPVMSSMAQTPDFGQRHVQSLPSLESPVIPLRPRALDAFLPVARMARNMPVSFPHIIPAVRQARERPTSGAGLHRL</sequence>
<feature type="compositionally biased region" description="Basic and acidic residues" evidence="1">
    <location>
        <begin position="220"/>
        <end position="237"/>
    </location>
</feature>
<gene>
    <name evidence="2" type="ORF">MOQ_002785</name>
</gene>
<protein>
    <submittedName>
        <fullName evidence="2">Uncharacterized protein</fullName>
    </submittedName>
</protein>
<dbReference type="AlphaFoldDB" id="K2N1K2"/>
<evidence type="ECO:0000313" key="3">
    <source>
        <dbReference type="Proteomes" id="UP000007350"/>
    </source>
</evidence>
<reference evidence="2 3" key="1">
    <citation type="journal article" date="2012" name="BMC Genomics">
        <title>Comparative genomic analysis of human infective Trypanosoma cruzi lineages with the bat-restricted subspecies T. cruzi marinkellei.</title>
        <authorList>
            <person name="Franzen O."/>
            <person name="Talavera-Lopez C."/>
            <person name="Ochaya S."/>
            <person name="Butler C.E."/>
            <person name="Messenger L.A."/>
            <person name="Lewis M.D."/>
            <person name="Llewellyn M.S."/>
            <person name="Marinkelle C.J."/>
            <person name="Tyler K.M."/>
            <person name="Miles M.A."/>
            <person name="Andersson B."/>
        </authorList>
    </citation>
    <scope>NUCLEOTIDE SEQUENCE [LARGE SCALE GENOMIC DNA]</scope>
    <source>
        <strain evidence="2 3">B7</strain>
    </source>
</reference>